<feature type="region of interest" description="Disordered" evidence="7">
    <location>
        <begin position="126"/>
        <end position="145"/>
    </location>
</feature>
<comment type="subunit">
    <text evidence="3">Component of the 30S ribosomal translation pre-initiation complex which assembles on the 30S ribosome in the order IF-2 and IF-3, IF-1 and N-formylmethionyl-tRNA(fMet); mRNA recruitment can occur at any time during PIC assembly.</text>
</comment>
<feature type="domain" description="S1-like" evidence="9">
    <location>
        <begin position="53"/>
        <end position="116"/>
    </location>
</feature>
<evidence type="ECO:0000313" key="11">
    <source>
        <dbReference type="Proteomes" id="UP000002899"/>
    </source>
</evidence>
<dbReference type="GeneID" id="24423754"/>
<dbReference type="InterPro" id="IPR012340">
    <property type="entry name" value="NA-bd_OB-fold"/>
</dbReference>
<sequence>MGYVLTITLALTILPNEPLCLGIYSFERQKKCFLVPLTRNKFNLKVGGRKLTVEGCVTQSMGGTTFQAEIQGNKKILCELSGKLRVNRIRIDIGNKVIIELHHRYPTRGRIIRRLTNQFYKPKTFGMPRQLQKKNHSDLSDHSES</sequence>
<proteinExistence type="inferred from homology"/>
<reference evidence="10 11" key="1">
    <citation type="journal article" date="2012" name="Nucleic Acids Res.">
        <title>Sequencing of the smallest Apicomplexan genome from the human pathogen Babesia microti.</title>
        <authorList>
            <person name="Cornillot E."/>
            <person name="Hadj-Kaddour K."/>
            <person name="Dassouli A."/>
            <person name="Noel B."/>
            <person name="Ranwez V."/>
            <person name="Vacherie B."/>
            <person name="Augagneur Y."/>
            <person name="Bres V."/>
            <person name="Duclos A."/>
            <person name="Randazzo S."/>
            <person name="Carcy B."/>
            <person name="Debierre-Grockiego F."/>
            <person name="Delbecq S."/>
            <person name="Moubri-Menage K."/>
            <person name="Shams-Eldin H."/>
            <person name="Usmani-Brown S."/>
            <person name="Bringaud F."/>
            <person name="Wincker P."/>
            <person name="Vivares C.P."/>
            <person name="Schwarz R.T."/>
            <person name="Schetters T.P."/>
            <person name="Krause P.J."/>
            <person name="Gorenflot A."/>
            <person name="Berry V."/>
            <person name="Barbe V."/>
            <person name="Ben Mamoun C."/>
        </authorList>
    </citation>
    <scope>NUCLEOTIDE SEQUENCE [LARGE SCALE GENOMIC DNA]</scope>
    <source>
        <strain evidence="10 11">RI</strain>
    </source>
</reference>
<dbReference type="Proteomes" id="UP000002899">
    <property type="component" value="Chromosome I"/>
</dbReference>
<feature type="signal peptide" evidence="8">
    <location>
        <begin position="1"/>
        <end position="22"/>
    </location>
</feature>
<comment type="function">
    <text evidence="1">One of the essential components for the initiation of protein synthesis. Stabilizes the binding of IF-2 and IF-3 on the 30S subunit to which N-formylmethionyl-tRNA(fMet) subsequently binds. Helps modulate mRNA selection, yielding the 30S pre-initiation complex (PIC). Upon addition of the 50S ribosomal subunit IF-1, IF-2 and IF-3 are released leaving the mature 70S translation initiation complex.</text>
</comment>
<dbReference type="AlphaFoldDB" id="A0A1N6LX84"/>
<dbReference type="OrthoDB" id="1714886at2759"/>
<dbReference type="GO" id="GO:0043022">
    <property type="term" value="F:ribosome binding"/>
    <property type="evidence" value="ECO:0007669"/>
    <property type="project" value="TreeGrafter"/>
</dbReference>
<comment type="similarity">
    <text evidence="2">Belongs to the IF-1 family.</text>
</comment>
<dbReference type="SUPFAM" id="SSF50249">
    <property type="entry name" value="Nucleic acid-binding proteins"/>
    <property type="match status" value="1"/>
</dbReference>
<dbReference type="Gene3D" id="2.40.50.140">
    <property type="entry name" value="Nucleic acid-binding proteins"/>
    <property type="match status" value="1"/>
</dbReference>
<feature type="chain" id="PRO_5013178844" evidence="8">
    <location>
        <begin position="23"/>
        <end position="145"/>
    </location>
</feature>
<evidence type="ECO:0000256" key="8">
    <source>
        <dbReference type="SAM" id="SignalP"/>
    </source>
</evidence>
<keyword evidence="11" id="KW-1185">Reference proteome</keyword>
<evidence type="ECO:0000259" key="9">
    <source>
        <dbReference type="PROSITE" id="PS50832"/>
    </source>
</evidence>
<dbReference type="RefSeq" id="XP_021337570.1">
    <property type="nucleotide sequence ID" value="XM_021482989.1"/>
</dbReference>
<keyword evidence="8" id="KW-0732">Signal</keyword>
<dbReference type="InterPro" id="IPR004368">
    <property type="entry name" value="TIF_IF1"/>
</dbReference>
<evidence type="ECO:0000256" key="7">
    <source>
        <dbReference type="SAM" id="MobiDB-lite"/>
    </source>
</evidence>
<reference evidence="10 11" key="2">
    <citation type="journal article" date="2013" name="PLoS ONE">
        <title>Whole genome mapping and re-organization of the nuclear and mitochondrial genomes of Babesia microti isolates.</title>
        <authorList>
            <person name="Cornillot E."/>
            <person name="Dassouli A."/>
            <person name="Garg A."/>
            <person name="Pachikara N."/>
            <person name="Randazzo S."/>
            <person name="Depoix D."/>
            <person name="Carcy B."/>
            <person name="Delbecq S."/>
            <person name="Frutos R."/>
            <person name="Silva J.C."/>
            <person name="Sutton R."/>
            <person name="Krause P.J."/>
            <person name="Mamoun C.B."/>
        </authorList>
    </citation>
    <scope>NUCLEOTIDE SEQUENCE [LARGE SCALE GENOMIC DNA]</scope>
    <source>
        <strain evidence="10 11">RI</strain>
    </source>
</reference>
<organism evidence="10 11">
    <name type="scientific">Babesia microti (strain RI)</name>
    <dbReference type="NCBI Taxonomy" id="1133968"/>
    <lineage>
        <taxon>Eukaryota</taxon>
        <taxon>Sar</taxon>
        <taxon>Alveolata</taxon>
        <taxon>Apicomplexa</taxon>
        <taxon>Aconoidasida</taxon>
        <taxon>Piroplasmida</taxon>
        <taxon>Babesiidae</taxon>
        <taxon>Babesia</taxon>
    </lineage>
</organism>
<dbReference type="PANTHER" id="PTHR33370:SF1">
    <property type="entry name" value="TRANSLATION INITIATION FACTOR IF-1, CHLOROPLASTIC"/>
    <property type="match status" value="1"/>
</dbReference>
<gene>
    <name evidence="10" type="ORF">BMR1_01G03375</name>
</gene>
<dbReference type="PANTHER" id="PTHR33370">
    <property type="entry name" value="TRANSLATION INITIATION FACTOR IF-1, CHLOROPLASTIC"/>
    <property type="match status" value="1"/>
</dbReference>
<dbReference type="PROSITE" id="PS50832">
    <property type="entry name" value="S1_IF1_TYPE"/>
    <property type="match status" value="1"/>
</dbReference>
<keyword evidence="5 6" id="KW-0648">Protein biosynthesis</keyword>
<evidence type="ECO:0000256" key="3">
    <source>
        <dbReference type="ARBA" id="ARBA00011599"/>
    </source>
</evidence>
<accession>A0A1N6LX84</accession>
<reference evidence="10 11" key="3">
    <citation type="journal article" date="2016" name="Sci. Rep.">
        <title>Genome-wide diversity and gene expression profiling of Babesia microti isolates identify polymorphic genes that mediate host-pathogen interactions.</title>
        <authorList>
            <person name="Silva J.C."/>
            <person name="Cornillot E."/>
            <person name="McCracken C."/>
            <person name="Usmani-Brown S."/>
            <person name="Dwivedi A."/>
            <person name="Ifeonu O.O."/>
            <person name="Crabtree J."/>
            <person name="Gotia H.T."/>
            <person name="Virji A.Z."/>
            <person name="Reynes C."/>
            <person name="Colinge J."/>
            <person name="Kumar V."/>
            <person name="Lawres L."/>
            <person name="Pazzi J.E."/>
            <person name="Pablo J.V."/>
            <person name="Hung C."/>
            <person name="Brancato J."/>
            <person name="Kumari P."/>
            <person name="Orvis J."/>
            <person name="Tretina K."/>
            <person name="Chibucos M."/>
            <person name="Ott S."/>
            <person name="Sadzewicz L."/>
            <person name="Sengamalay N."/>
            <person name="Shetty A.C."/>
            <person name="Su Q."/>
            <person name="Tallon L."/>
            <person name="Fraser C.M."/>
            <person name="Frutos R."/>
            <person name="Molina D.M."/>
            <person name="Krause P.J."/>
            <person name="Ben Mamoun C."/>
        </authorList>
    </citation>
    <scope>NUCLEOTIDE SEQUENCE [LARGE SCALE GENOMIC DNA]</scope>
    <source>
        <strain evidence="10 11">RI</strain>
    </source>
</reference>
<dbReference type="GO" id="GO:0003723">
    <property type="term" value="F:RNA binding"/>
    <property type="evidence" value="ECO:0007669"/>
    <property type="project" value="InterPro"/>
</dbReference>
<evidence type="ECO:0000256" key="5">
    <source>
        <dbReference type="ARBA" id="ARBA00022917"/>
    </source>
</evidence>
<dbReference type="GO" id="GO:0003743">
    <property type="term" value="F:translation initiation factor activity"/>
    <property type="evidence" value="ECO:0007669"/>
    <property type="project" value="UniProtKB-UniRule"/>
</dbReference>
<dbReference type="EMBL" id="FO082871">
    <property type="protein sequence ID" value="SIO73474.1"/>
    <property type="molecule type" value="Genomic_DNA"/>
</dbReference>
<name>A0A1N6LX84_BABMR</name>
<keyword evidence="4 6" id="KW-0396">Initiation factor</keyword>
<dbReference type="Pfam" id="PF01176">
    <property type="entry name" value="eIF-1a"/>
    <property type="match status" value="1"/>
</dbReference>
<dbReference type="GO" id="GO:0005829">
    <property type="term" value="C:cytosol"/>
    <property type="evidence" value="ECO:0007669"/>
    <property type="project" value="TreeGrafter"/>
</dbReference>
<dbReference type="InterPro" id="IPR006196">
    <property type="entry name" value="RNA-binding_domain_S1_IF1"/>
</dbReference>
<feature type="compositionally biased region" description="Basic and acidic residues" evidence="7">
    <location>
        <begin position="135"/>
        <end position="145"/>
    </location>
</feature>
<evidence type="ECO:0000256" key="6">
    <source>
        <dbReference type="PROSITE-ProRule" id="PRU00181"/>
    </source>
</evidence>
<dbReference type="KEGG" id="bmic:BMR1_01G03375"/>
<protein>
    <submittedName>
        <fullName evidence="10">Translation initiation factor IF-1, putative</fullName>
    </submittedName>
</protein>
<evidence type="ECO:0000256" key="4">
    <source>
        <dbReference type="ARBA" id="ARBA00022540"/>
    </source>
</evidence>
<evidence type="ECO:0000313" key="10">
    <source>
        <dbReference type="EMBL" id="SIO73474.1"/>
    </source>
</evidence>
<evidence type="ECO:0000256" key="2">
    <source>
        <dbReference type="ARBA" id="ARBA00010939"/>
    </source>
</evidence>
<evidence type="ECO:0000256" key="1">
    <source>
        <dbReference type="ARBA" id="ARBA00003935"/>
    </source>
</evidence>
<dbReference type="VEuPathDB" id="PiroplasmaDB:BMR1_01G03375"/>